<evidence type="ECO:0000313" key="2">
    <source>
        <dbReference type="Proteomes" id="UP000050741"/>
    </source>
</evidence>
<evidence type="ECO:0000313" key="3">
    <source>
        <dbReference type="WBParaSite" id="GPLIN_001015100"/>
    </source>
</evidence>
<dbReference type="InterPro" id="IPR052774">
    <property type="entry name" value="Celegans_DevNeuronal_Protein"/>
</dbReference>
<dbReference type="SUPFAM" id="SSF57414">
    <property type="entry name" value="Hairpin loop containing domain-like"/>
    <property type="match status" value="2"/>
</dbReference>
<dbReference type="Pfam" id="PF00024">
    <property type="entry name" value="PAN_1"/>
    <property type="match status" value="2"/>
</dbReference>
<accession>A0A183CBA0</accession>
<evidence type="ECO:0000259" key="1">
    <source>
        <dbReference type="PROSITE" id="PS50948"/>
    </source>
</evidence>
<dbReference type="PANTHER" id="PTHR47327:SF1">
    <property type="entry name" value="RE15579P"/>
    <property type="match status" value="1"/>
</dbReference>
<name>A0A183CBA0_GLOPA</name>
<dbReference type="PROSITE" id="PS50948">
    <property type="entry name" value="PAN"/>
    <property type="match status" value="2"/>
</dbReference>
<dbReference type="PANTHER" id="PTHR47327">
    <property type="entry name" value="FI18240P1-RELATED"/>
    <property type="match status" value="1"/>
</dbReference>
<dbReference type="InterPro" id="IPR003609">
    <property type="entry name" value="Pan_app"/>
</dbReference>
<dbReference type="WBParaSite" id="GPLIN_001015100">
    <property type="protein sequence ID" value="GPLIN_001015100"/>
    <property type="gene ID" value="GPLIN_001015100"/>
</dbReference>
<dbReference type="AlphaFoldDB" id="A0A183CBA0"/>
<dbReference type="Gene3D" id="3.50.4.10">
    <property type="entry name" value="Hepatocyte Growth Factor"/>
    <property type="match status" value="2"/>
</dbReference>
<dbReference type="GO" id="GO:0009653">
    <property type="term" value="P:anatomical structure morphogenesis"/>
    <property type="evidence" value="ECO:0007669"/>
    <property type="project" value="TreeGrafter"/>
</dbReference>
<reference evidence="2" key="1">
    <citation type="submission" date="2014-05" db="EMBL/GenBank/DDBJ databases">
        <title>The genome and life-stage specific transcriptomes of Globodera pallida elucidate key aspects of plant parasitism by a cyst nematode.</title>
        <authorList>
            <person name="Cotton J.A."/>
            <person name="Lilley C.J."/>
            <person name="Jones L.M."/>
            <person name="Kikuchi T."/>
            <person name="Reid A.J."/>
            <person name="Thorpe P."/>
            <person name="Tsai I.J."/>
            <person name="Beasley H."/>
            <person name="Blok V."/>
            <person name="Cock P.J.A."/>
            <person name="Van den Akker S.E."/>
            <person name="Holroyd N."/>
            <person name="Hunt M."/>
            <person name="Mantelin S."/>
            <person name="Naghra H."/>
            <person name="Pain A."/>
            <person name="Palomares-Rius J.E."/>
            <person name="Zarowiecki M."/>
            <person name="Berriman M."/>
            <person name="Jones J.T."/>
            <person name="Urwin P.E."/>
        </authorList>
    </citation>
    <scope>NUCLEOTIDE SEQUENCE [LARGE SCALE GENOMIC DNA]</scope>
    <source>
        <strain evidence="2">Lindley</strain>
    </source>
</reference>
<feature type="domain" description="Apple" evidence="1">
    <location>
        <begin position="97"/>
        <end position="182"/>
    </location>
</feature>
<dbReference type="CDD" id="cd01099">
    <property type="entry name" value="PAN_AP_HGF"/>
    <property type="match status" value="1"/>
</dbReference>
<proteinExistence type="predicted"/>
<organism evidence="2 3">
    <name type="scientific">Globodera pallida</name>
    <name type="common">Potato cyst nematode worm</name>
    <name type="synonym">Heterodera pallida</name>
    <dbReference type="NCBI Taxonomy" id="36090"/>
    <lineage>
        <taxon>Eukaryota</taxon>
        <taxon>Metazoa</taxon>
        <taxon>Ecdysozoa</taxon>
        <taxon>Nematoda</taxon>
        <taxon>Chromadorea</taxon>
        <taxon>Rhabditida</taxon>
        <taxon>Tylenchina</taxon>
        <taxon>Tylenchomorpha</taxon>
        <taxon>Tylenchoidea</taxon>
        <taxon>Heteroderidae</taxon>
        <taxon>Heteroderinae</taxon>
        <taxon>Globodera</taxon>
    </lineage>
</organism>
<dbReference type="SMART" id="SM00473">
    <property type="entry name" value="PAN_AP"/>
    <property type="match status" value="2"/>
</dbReference>
<reference evidence="3" key="2">
    <citation type="submission" date="2016-06" db="UniProtKB">
        <authorList>
            <consortium name="WormBaseParasite"/>
        </authorList>
    </citation>
    <scope>IDENTIFICATION</scope>
</reference>
<protein>
    <submittedName>
        <fullName evidence="3">Apple domain-containing protein</fullName>
    </submittedName>
</protein>
<sequence length="359" mass="39692">MLDCFTHSPGRALSNASASHEFFNVSPDDCLRFCSTDRVCNTVVYHKNFSTCQLYSGAEEGEAAQEVIAKGHDLYMKKECEEHRREQEKDEAGIARCFQKLERHSIDNSQPLTEIFRSAPTDCLEQCITHTGNGDEQEDPGYCRSVVYDHLQHSCRLYGHDGRKLPAVIHPANGFDMYRRTSSMQECVGPTQRLLALNTKKGAVFGAPSQVQSGKKPIPVTTPAAEDTLSDEELATLLDQLDRKEENGSGARHEGEGRVLKAESAGGVVTELDCAAFGRVTGYLSYVGGQPIEGAEEFMGWSETECAQFCTRDQRHYTREHTQRNGVSPLIVMASAASPSAFQFASNDAFLQISAHWSH</sequence>
<feature type="domain" description="Apple" evidence="1">
    <location>
        <begin position="4"/>
        <end position="80"/>
    </location>
</feature>
<keyword evidence="2" id="KW-1185">Reference proteome</keyword>
<dbReference type="Proteomes" id="UP000050741">
    <property type="component" value="Unassembled WGS sequence"/>
</dbReference>